<comment type="similarity">
    <text evidence="2 6">Belongs to the multi antimicrobial extrusion (MATE) (TC 2.A.66.1) family.</text>
</comment>
<keyword evidence="3 6" id="KW-0812">Transmembrane</keyword>
<feature type="transmembrane region" description="Helical" evidence="6">
    <location>
        <begin position="378"/>
        <end position="399"/>
    </location>
</feature>
<feature type="transmembrane region" description="Helical" evidence="6">
    <location>
        <begin position="261"/>
        <end position="285"/>
    </location>
</feature>
<dbReference type="GO" id="GO:0042910">
    <property type="term" value="F:xenobiotic transmembrane transporter activity"/>
    <property type="evidence" value="ECO:0007669"/>
    <property type="project" value="InterPro"/>
</dbReference>
<feature type="transmembrane region" description="Helical" evidence="6">
    <location>
        <begin position="41"/>
        <end position="65"/>
    </location>
</feature>
<reference evidence="7 8" key="1">
    <citation type="journal article" date="2014" name="PLoS ONE">
        <title>Global Analysis of Gene Expression Profiles in Physic Nut (Jatropha curcas L.) Seedlings Exposed to Salt Stress.</title>
        <authorList>
            <person name="Zhang L."/>
            <person name="Zhang C."/>
            <person name="Wu P."/>
            <person name="Chen Y."/>
            <person name="Li M."/>
            <person name="Jiang H."/>
            <person name="Wu G."/>
        </authorList>
    </citation>
    <scope>NUCLEOTIDE SEQUENCE [LARGE SCALE GENOMIC DNA]</scope>
    <source>
        <strain evidence="8">cv. GZQX0401</strain>
        <tissue evidence="7">Young leaves</tissue>
    </source>
</reference>
<evidence type="ECO:0000256" key="6">
    <source>
        <dbReference type="RuleBase" id="RU004914"/>
    </source>
</evidence>
<dbReference type="EMBL" id="KK914258">
    <property type="protein sequence ID" value="KDP43815.1"/>
    <property type="molecule type" value="Genomic_DNA"/>
</dbReference>
<comment type="subcellular location">
    <subcellularLocation>
        <location evidence="1">Membrane</location>
        <topology evidence="1">Multi-pass membrane protein</topology>
    </subcellularLocation>
</comment>
<dbReference type="CDD" id="cd13132">
    <property type="entry name" value="MATE_eukaryotic"/>
    <property type="match status" value="1"/>
</dbReference>
<evidence type="ECO:0000256" key="4">
    <source>
        <dbReference type="ARBA" id="ARBA00022989"/>
    </source>
</evidence>
<dbReference type="GO" id="GO:0015297">
    <property type="term" value="F:antiporter activity"/>
    <property type="evidence" value="ECO:0007669"/>
    <property type="project" value="InterPro"/>
</dbReference>
<gene>
    <name evidence="7" type="ORF">JCGZ_23023</name>
</gene>
<dbReference type="GO" id="GO:1990961">
    <property type="term" value="P:xenobiotic detoxification by transmembrane export across the plasma membrane"/>
    <property type="evidence" value="ECO:0007669"/>
    <property type="project" value="InterPro"/>
</dbReference>
<dbReference type="InterPro" id="IPR002528">
    <property type="entry name" value="MATE_fam"/>
</dbReference>
<feature type="transmembrane region" description="Helical" evidence="6">
    <location>
        <begin position="305"/>
        <end position="326"/>
    </location>
</feature>
<evidence type="ECO:0000313" key="7">
    <source>
        <dbReference type="EMBL" id="KDP43815.1"/>
    </source>
</evidence>
<keyword evidence="8" id="KW-1185">Reference proteome</keyword>
<organism evidence="7 8">
    <name type="scientific">Jatropha curcas</name>
    <name type="common">Barbados nut</name>
    <dbReference type="NCBI Taxonomy" id="180498"/>
    <lineage>
        <taxon>Eukaryota</taxon>
        <taxon>Viridiplantae</taxon>
        <taxon>Streptophyta</taxon>
        <taxon>Embryophyta</taxon>
        <taxon>Tracheophyta</taxon>
        <taxon>Spermatophyta</taxon>
        <taxon>Magnoliopsida</taxon>
        <taxon>eudicotyledons</taxon>
        <taxon>Gunneridae</taxon>
        <taxon>Pentapetalae</taxon>
        <taxon>rosids</taxon>
        <taxon>fabids</taxon>
        <taxon>Malpighiales</taxon>
        <taxon>Euphorbiaceae</taxon>
        <taxon>Crotonoideae</taxon>
        <taxon>Jatropheae</taxon>
        <taxon>Jatropha</taxon>
    </lineage>
</organism>
<dbReference type="Pfam" id="PF01554">
    <property type="entry name" value="MatE"/>
    <property type="match status" value="2"/>
</dbReference>
<evidence type="ECO:0000256" key="1">
    <source>
        <dbReference type="ARBA" id="ARBA00004141"/>
    </source>
</evidence>
<evidence type="ECO:0000313" key="8">
    <source>
        <dbReference type="Proteomes" id="UP000027138"/>
    </source>
</evidence>
<dbReference type="NCBIfam" id="TIGR00797">
    <property type="entry name" value="matE"/>
    <property type="match status" value="1"/>
</dbReference>
<keyword evidence="5 6" id="KW-0472">Membrane</keyword>
<feature type="transmembrane region" description="Helical" evidence="6">
    <location>
        <begin position="411"/>
        <end position="434"/>
    </location>
</feature>
<evidence type="ECO:0000256" key="5">
    <source>
        <dbReference type="ARBA" id="ARBA00023136"/>
    </source>
</evidence>
<sequence>MDLEKDEQCCSLTPQAIRENISESRNLLSKEEILKEMKKQLMLAGPLVSVFVSFGINQIICIMFVGHLGDLALSGASIATSFASMAGFTLLRGMGSALETFSGQSYGAKQYHLLGIHLQRGILILLIMSIPIGIVFANTAEILKFLKQNPEIANAAGKYAYFLIPAFFGTSIFECLVRFLLTQNKVVPMMITSAIAAILFVPITWVLVFKTRLKYMGGALAQSITAWIIAFQLIAYVRFSPSFKETWTGFSKEAFRGIPRFLKLAIPATIMLSLEIWSLEIVVLLSGLLPDPKLEASVLSVSFNIHMLTCMIPYGLGCAISTRVSNELGAGRPQSARLAVYVVISMVVIEALVVATTMVSGRKVFGHLFSKDHRVVKYVGEMFPLLAISHFINGIQAVLSGTCRGCGWQKIGAFVNLGSYYIVGIPTAVVLAFVCHIGGKGLWIGITVAMFVQATSFAIITLCTDWEKQARRAKDRVLGEANALS</sequence>
<dbReference type="InterPro" id="IPR045069">
    <property type="entry name" value="MATE_euk"/>
</dbReference>
<feature type="transmembrane region" description="Helical" evidence="6">
    <location>
        <begin position="220"/>
        <end position="240"/>
    </location>
</feature>
<feature type="transmembrane region" description="Helical" evidence="6">
    <location>
        <begin position="71"/>
        <end position="91"/>
    </location>
</feature>
<accession>A0A067LGX9</accession>
<feature type="transmembrane region" description="Helical" evidence="6">
    <location>
        <begin position="121"/>
        <end position="139"/>
    </location>
</feature>
<feature type="transmembrane region" description="Helical" evidence="6">
    <location>
        <begin position="338"/>
        <end position="358"/>
    </location>
</feature>
<dbReference type="AlphaFoldDB" id="A0A067LGX9"/>
<dbReference type="PANTHER" id="PTHR11206">
    <property type="entry name" value="MULTIDRUG RESISTANCE PROTEIN"/>
    <property type="match status" value="1"/>
</dbReference>
<proteinExistence type="inferred from homology"/>
<name>A0A067LGX9_JATCU</name>
<feature type="transmembrane region" description="Helical" evidence="6">
    <location>
        <begin position="188"/>
        <end position="208"/>
    </location>
</feature>
<keyword evidence="4 6" id="KW-1133">Transmembrane helix</keyword>
<feature type="transmembrane region" description="Helical" evidence="6">
    <location>
        <begin position="440"/>
        <end position="464"/>
    </location>
</feature>
<evidence type="ECO:0000256" key="2">
    <source>
        <dbReference type="ARBA" id="ARBA00010199"/>
    </source>
</evidence>
<evidence type="ECO:0000256" key="3">
    <source>
        <dbReference type="ARBA" id="ARBA00022692"/>
    </source>
</evidence>
<dbReference type="Proteomes" id="UP000027138">
    <property type="component" value="Unassembled WGS sequence"/>
</dbReference>
<feature type="transmembrane region" description="Helical" evidence="6">
    <location>
        <begin position="159"/>
        <end position="181"/>
    </location>
</feature>
<dbReference type="GO" id="GO:0016020">
    <property type="term" value="C:membrane"/>
    <property type="evidence" value="ECO:0007669"/>
    <property type="project" value="UniProtKB-SubCell"/>
</dbReference>
<dbReference type="OrthoDB" id="2126698at2759"/>
<protein>
    <recommendedName>
        <fullName evidence="6">Protein DETOXIFICATION</fullName>
    </recommendedName>
    <alternativeName>
        <fullName evidence="6">Multidrug and toxic compound extrusion protein</fullName>
    </alternativeName>
</protein>